<name>A0A7H9ASX7_9FLAO</name>
<feature type="transmembrane region" description="Helical" evidence="1">
    <location>
        <begin position="12"/>
        <end position="31"/>
    </location>
</feature>
<sequence>MDEDRINRKPNWLPWIVIPLIVFASLIYFMFNSDRISVIDETPNISTEEVEPISIQEDFTDSEYTKADLEVTKYTSFIGNKDKLGTDFDYTKDALVQLSNAVRQAATEHHLNMEETLETIKFDAEKAQRNPDTLQLATNIKNVGKDVAMILKQLQQEDFPSLEHHVAKTNAALESIQPEIPIEKQKERLQNFFDVCGDFLKEMELNTDHNEN</sequence>
<protein>
    <submittedName>
        <fullName evidence="2">Uncharacterized protein</fullName>
    </submittedName>
</protein>
<keyword evidence="1" id="KW-0472">Membrane</keyword>
<dbReference type="AlphaFoldDB" id="A0A7H9ASX7"/>
<reference evidence="2 3" key="1">
    <citation type="journal article" date="2006" name="Int. J. Syst. Evol. Microbiol.">
        <title>Costertonia aggregata gen. nov., sp. nov., a mesophilic marine bacterium of the family Flavobacteriaceae, isolated from a mature biofilm.</title>
        <authorList>
            <person name="Kwon K.K."/>
            <person name="Lee Y.K."/>
            <person name="Lee H.K."/>
        </authorList>
    </citation>
    <scope>NUCLEOTIDE SEQUENCE [LARGE SCALE GENOMIC DNA]</scope>
    <source>
        <strain evidence="2 3">KCCM 42265</strain>
    </source>
</reference>
<evidence type="ECO:0000313" key="3">
    <source>
        <dbReference type="Proteomes" id="UP000509302"/>
    </source>
</evidence>
<keyword evidence="1" id="KW-0812">Transmembrane</keyword>
<accession>A0A7H9ASX7</accession>
<evidence type="ECO:0000256" key="1">
    <source>
        <dbReference type="SAM" id="Phobius"/>
    </source>
</evidence>
<evidence type="ECO:0000313" key="2">
    <source>
        <dbReference type="EMBL" id="QLG46573.1"/>
    </source>
</evidence>
<dbReference type="RefSeq" id="WP_179242852.1">
    <property type="nucleotide sequence ID" value="NZ_CP058595.1"/>
</dbReference>
<proteinExistence type="predicted"/>
<organism evidence="2 3">
    <name type="scientific">Costertonia aggregata</name>
    <dbReference type="NCBI Taxonomy" id="343403"/>
    <lineage>
        <taxon>Bacteria</taxon>
        <taxon>Pseudomonadati</taxon>
        <taxon>Bacteroidota</taxon>
        <taxon>Flavobacteriia</taxon>
        <taxon>Flavobacteriales</taxon>
        <taxon>Flavobacteriaceae</taxon>
        <taxon>Costertonia</taxon>
    </lineage>
</organism>
<dbReference type="Proteomes" id="UP000509302">
    <property type="component" value="Chromosome"/>
</dbReference>
<dbReference type="KEGG" id="cagg:HYG79_14860"/>
<keyword evidence="1" id="KW-1133">Transmembrane helix</keyword>
<keyword evidence="3" id="KW-1185">Reference proteome</keyword>
<dbReference type="EMBL" id="CP058595">
    <property type="protein sequence ID" value="QLG46573.1"/>
    <property type="molecule type" value="Genomic_DNA"/>
</dbReference>
<gene>
    <name evidence="2" type="ORF">HYG79_14860</name>
</gene>